<dbReference type="EMBL" id="JAUOQI010000001">
    <property type="protein sequence ID" value="MDO6575782.1"/>
    <property type="molecule type" value="Genomic_DNA"/>
</dbReference>
<dbReference type="GO" id="GO:0008237">
    <property type="term" value="F:metallopeptidase activity"/>
    <property type="evidence" value="ECO:0007669"/>
    <property type="project" value="UniProtKB-KW"/>
</dbReference>
<keyword evidence="4" id="KW-1185">Reference proteome</keyword>
<dbReference type="Pfam" id="PF17283">
    <property type="entry name" value="Zn_ribbon_SprT"/>
    <property type="match status" value="1"/>
</dbReference>
<protein>
    <submittedName>
        <fullName evidence="3">SprT family zinc-dependent metalloprotease</fullName>
    </submittedName>
</protein>
<reference evidence="3" key="2">
    <citation type="submission" date="2023-07" db="EMBL/GenBank/DDBJ databases">
        <title>Genome content predicts the carbon catabolic preferences of heterotrophic bacteria.</title>
        <authorList>
            <person name="Gralka M."/>
        </authorList>
    </citation>
    <scope>NUCLEOTIDE SEQUENCE</scope>
    <source>
        <strain evidence="3">F2M12</strain>
    </source>
</reference>
<dbReference type="SMART" id="SM00731">
    <property type="entry name" value="SprT"/>
    <property type="match status" value="1"/>
</dbReference>
<keyword evidence="3" id="KW-0645">Protease</keyword>
<proteinExistence type="predicted"/>
<sequence length="155" mass="17937">MADAVEGCYQRADKYFKRTFPRPALTFRRSGKNAGTAFLQQNRINLHPELFKQNEHEFIVDVIPHEVSHLLTWQLFKKVKPHGVEWQAIMIDVFHRPANATHSFDIEGVIGKQFSYACLCSSHQLTIRRHNKILKGAQYKCRKCNGVLIEEKSVS</sequence>
<accession>A0AAW7YVP4</accession>
<dbReference type="RefSeq" id="WP_057792255.1">
    <property type="nucleotide sequence ID" value="NZ_CP013926.1"/>
</dbReference>
<gene>
    <name evidence="2" type="ORF">AVL57_07650</name>
    <name evidence="3" type="ORF">Q4527_00160</name>
</gene>
<feature type="domain" description="SprT-like" evidence="1">
    <location>
        <begin position="3"/>
        <end position="151"/>
    </location>
</feature>
<dbReference type="EMBL" id="CP013926">
    <property type="protein sequence ID" value="AMJ73865.1"/>
    <property type="molecule type" value="Genomic_DNA"/>
</dbReference>
<organism evidence="3 5">
    <name type="scientific">Alteromonas stellipolaris</name>
    <dbReference type="NCBI Taxonomy" id="233316"/>
    <lineage>
        <taxon>Bacteria</taxon>
        <taxon>Pseudomonadati</taxon>
        <taxon>Pseudomonadota</taxon>
        <taxon>Gammaproteobacteria</taxon>
        <taxon>Alteromonadales</taxon>
        <taxon>Alteromonadaceae</taxon>
        <taxon>Alteromonas/Salinimonas group</taxon>
        <taxon>Alteromonas</taxon>
    </lineage>
</organism>
<evidence type="ECO:0000259" key="1">
    <source>
        <dbReference type="SMART" id="SM00731"/>
    </source>
</evidence>
<dbReference type="Proteomes" id="UP001170717">
    <property type="component" value="Unassembled WGS sequence"/>
</dbReference>
<dbReference type="AlphaFoldDB" id="A0AAW7YVP4"/>
<evidence type="ECO:0000313" key="2">
    <source>
        <dbReference type="EMBL" id="AMJ73865.1"/>
    </source>
</evidence>
<dbReference type="KEGG" id="asq:AVL57_07650"/>
<dbReference type="NCBIfam" id="NF003421">
    <property type="entry name" value="PRK04860.1"/>
    <property type="match status" value="1"/>
</dbReference>
<dbReference type="PANTHER" id="PTHR38773">
    <property type="entry name" value="PROTEIN SPRT"/>
    <property type="match status" value="1"/>
</dbReference>
<keyword evidence="3" id="KW-0378">Hydrolase</keyword>
<dbReference type="InterPro" id="IPR035240">
    <property type="entry name" value="SprT_Zn_ribbon"/>
</dbReference>
<keyword evidence="3" id="KW-0482">Metalloprotease</keyword>
<reference evidence="2 4" key="1">
    <citation type="submission" date="2015-12" db="EMBL/GenBank/DDBJ databases">
        <title>Intraspecies pangenome expansion in the marine bacterium Alteromonas.</title>
        <authorList>
            <person name="Lopez-Perez M."/>
            <person name="Rodriguez-Valera F."/>
        </authorList>
    </citation>
    <scope>NUCLEOTIDE SEQUENCE [LARGE SCALE GENOMIC DNA]</scope>
    <source>
        <strain evidence="2 4">LMG 21861</strain>
    </source>
</reference>
<dbReference type="Pfam" id="PF10263">
    <property type="entry name" value="SprT-like"/>
    <property type="match status" value="1"/>
</dbReference>
<evidence type="ECO:0000313" key="4">
    <source>
        <dbReference type="Proteomes" id="UP000056750"/>
    </source>
</evidence>
<evidence type="ECO:0000313" key="5">
    <source>
        <dbReference type="Proteomes" id="UP001170717"/>
    </source>
</evidence>
<dbReference type="Proteomes" id="UP000056750">
    <property type="component" value="Chromosome"/>
</dbReference>
<evidence type="ECO:0000313" key="3">
    <source>
        <dbReference type="EMBL" id="MDO6575782.1"/>
    </source>
</evidence>
<dbReference type="InterPro" id="IPR006640">
    <property type="entry name" value="SprT-like_domain"/>
</dbReference>
<name>A0AAW7YVP4_9ALTE</name>
<dbReference type="PANTHER" id="PTHR38773:SF1">
    <property type="entry name" value="PROTEIN SPRT"/>
    <property type="match status" value="1"/>
</dbReference>
<dbReference type="GO" id="GO:0006950">
    <property type="term" value="P:response to stress"/>
    <property type="evidence" value="ECO:0007669"/>
    <property type="project" value="UniProtKB-ARBA"/>
</dbReference>